<dbReference type="FunFam" id="1.10.510.10:FF:000554">
    <property type="entry name" value="Predicted protein"/>
    <property type="match status" value="1"/>
</dbReference>
<evidence type="ECO:0000256" key="10">
    <source>
        <dbReference type="ARBA" id="ARBA00023137"/>
    </source>
</evidence>
<dbReference type="AlphaFoldDB" id="A0AA35WNN9"/>
<dbReference type="GO" id="GO:0043235">
    <property type="term" value="C:receptor complex"/>
    <property type="evidence" value="ECO:0007669"/>
    <property type="project" value="TreeGrafter"/>
</dbReference>
<dbReference type="Proteomes" id="UP001174909">
    <property type="component" value="Unassembled WGS sequence"/>
</dbReference>
<dbReference type="GO" id="GO:0007169">
    <property type="term" value="P:cell surface receptor protein tyrosine kinase signaling pathway"/>
    <property type="evidence" value="ECO:0007669"/>
    <property type="project" value="InterPro"/>
</dbReference>
<dbReference type="InterPro" id="IPR008266">
    <property type="entry name" value="Tyr_kinase_AS"/>
</dbReference>
<dbReference type="PANTHER" id="PTHR24416">
    <property type="entry name" value="TYROSINE-PROTEIN KINASE RECEPTOR"/>
    <property type="match status" value="1"/>
</dbReference>
<dbReference type="InterPro" id="IPR011009">
    <property type="entry name" value="Kinase-like_dom_sf"/>
</dbReference>
<evidence type="ECO:0000256" key="4">
    <source>
        <dbReference type="ARBA" id="ARBA00022692"/>
    </source>
</evidence>
<evidence type="ECO:0000256" key="8">
    <source>
        <dbReference type="ARBA" id="ARBA00022989"/>
    </source>
</evidence>
<sequence>MKRTNTCLTVLLVVLVALVLPRSAAIELVVDYPLGNYRVASLTCYGNAFHDSLTPEQRPAVFLRDGLRIDSDSSVVSVEEMTDTSISFVFNRSQEGGFSCRTADNQNSNVVYLAAPPSMNYDDAIEDRYFIIQSANVTVNLSCPIQPGVLKDRYSVTWTRVTPDLTVTLSANTFNISESVPPKQPVVFKCRVGIVHMVGSPPRDQDYDGPEVRVHTNVLSNLSNVVSPAVPVTVGDRATLHCNVLTQDTDFAISWGIGSDEYTCDRSHDADHTNIQCSVNATHSVLQIEYSTTLGARNHRVQCIMRQIFPQEFIEDPSFLPMFSADITRETTLVILNKPFVATGDLRLTIDYSSADSMSFSSMRLSCQNNSGAELPSPSAVFKLNGTEIMSEENVQHISRIPNTNNISIVVFNQEQEGVLSCEYETEIVAVEFAASPPDKGSKEDRYFILTSADTMPSTYHVLYNQEPQQTMLSTLSADGDFSYVTAIIGEPANFACTIVSGDTDFNIIWKIAGFEYFCDQHEVDPNIKCSVNSNTSLLRIENTNFLGIGNHKIQCILQPDIHQNYTNDPSFISQFRENITNTGTLELLQSDSTTALLSGSNKERLLKEVTLMLSFDHPNVMSLIGICFDGEVPLLIMPFMSGGSVLNYVTQNRENLHFTDDSLENEVSNARKKCLGMCHQIAKGMSYLAMKRFIHRDLAARNCMIDMTGNGVIKVADFGLAEDIYTRNYYRHNGSEGGERVPIRWMAPESIDTNIYNETTDVWSFGVTCWEVFSCGRVPYTGLPAMTLLSELHSGHRLERPSNVACSDQIWKMIGLCWLTDPQQRPEFTDLTSKLLNLLDSDSSYLRL</sequence>
<feature type="domain" description="Protein kinase" evidence="13">
    <location>
        <begin position="541"/>
        <end position="847"/>
    </location>
</feature>
<dbReference type="PROSITE" id="PS50835">
    <property type="entry name" value="IG_LIKE"/>
    <property type="match status" value="1"/>
</dbReference>
<dbReference type="InterPro" id="IPR001245">
    <property type="entry name" value="Ser-Thr/Tyr_kinase_cat_dom"/>
</dbReference>
<dbReference type="GO" id="GO:0005886">
    <property type="term" value="C:plasma membrane"/>
    <property type="evidence" value="ECO:0007669"/>
    <property type="project" value="TreeGrafter"/>
</dbReference>
<organism evidence="15 16">
    <name type="scientific">Geodia barretti</name>
    <name type="common">Barrett's horny sponge</name>
    <dbReference type="NCBI Taxonomy" id="519541"/>
    <lineage>
        <taxon>Eukaryota</taxon>
        <taxon>Metazoa</taxon>
        <taxon>Porifera</taxon>
        <taxon>Demospongiae</taxon>
        <taxon>Heteroscleromorpha</taxon>
        <taxon>Tetractinellida</taxon>
        <taxon>Astrophorina</taxon>
        <taxon>Geodiidae</taxon>
        <taxon>Geodia</taxon>
    </lineage>
</organism>
<dbReference type="PROSITE" id="PS50011">
    <property type="entry name" value="PROTEIN_KINASE_DOM"/>
    <property type="match status" value="1"/>
</dbReference>
<comment type="subcellular location">
    <subcellularLocation>
        <location evidence="1">Membrane</location>
    </subcellularLocation>
</comment>
<keyword evidence="6 15" id="KW-0418">Kinase</keyword>
<dbReference type="PRINTS" id="PR00109">
    <property type="entry name" value="TYRKINASE"/>
</dbReference>
<dbReference type="InterPro" id="IPR002011">
    <property type="entry name" value="Tyr_kinase_rcpt_2_CS"/>
</dbReference>
<protein>
    <recommendedName>
        <fullName evidence="2">receptor protein-tyrosine kinase</fullName>
        <ecNumber evidence="2">2.7.10.1</ecNumber>
    </recommendedName>
</protein>
<comment type="catalytic activity">
    <reaction evidence="11">
        <text>L-tyrosyl-[protein] + ATP = O-phospho-L-tyrosyl-[protein] + ADP + H(+)</text>
        <dbReference type="Rhea" id="RHEA:10596"/>
        <dbReference type="Rhea" id="RHEA-COMP:10136"/>
        <dbReference type="Rhea" id="RHEA-COMP:20101"/>
        <dbReference type="ChEBI" id="CHEBI:15378"/>
        <dbReference type="ChEBI" id="CHEBI:30616"/>
        <dbReference type="ChEBI" id="CHEBI:46858"/>
        <dbReference type="ChEBI" id="CHEBI:61978"/>
        <dbReference type="ChEBI" id="CHEBI:456216"/>
        <dbReference type="EC" id="2.7.10.1"/>
    </reaction>
</comment>
<name>A0AA35WNN9_GEOBA</name>
<keyword evidence="12" id="KW-0732">Signal</keyword>
<dbReference type="SUPFAM" id="SSF56112">
    <property type="entry name" value="Protein kinase-like (PK-like)"/>
    <property type="match status" value="1"/>
</dbReference>
<dbReference type="Gene3D" id="1.10.510.10">
    <property type="entry name" value="Transferase(Phosphotransferase) domain 1"/>
    <property type="match status" value="1"/>
</dbReference>
<dbReference type="GO" id="GO:0005524">
    <property type="term" value="F:ATP binding"/>
    <property type="evidence" value="ECO:0007669"/>
    <property type="project" value="UniProtKB-KW"/>
</dbReference>
<dbReference type="PROSITE" id="PS00239">
    <property type="entry name" value="RECEPTOR_TYR_KIN_II"/>
    <property type="match status" value="1"/>
</dbReference>
<evidence type="ECO:0000256" key="1">
    <source>
        <dbReference type="ARBA" id="ARBA00004370"/>
    </source>
</evidence>
<dbReference type="PANTHER" id="PTHR24416:SF611">
    <property type="entry name" value="TYROSINE-PROTEIN KINASE TRANSMEMBRANE RECEPTOR ROR"/>
    <property type="match status" value="1"/>
</dbReference>
<evidence type="ECO:0000256" key="9">
    <source>
        <dbReference type="ARBA" id="ARBA00023136"/>
    </source>
</evidence>
<keyword evidence="4" id="KW-0812">Transmembrane</keyword>
<feature type="domain" description="Ig-like" evidence="14">
    <location>
        <begin position="117"/>
        <end position="192"/>
    </location>
</feature>
<dbReference type="GO" id="GO:0004714">
    <property type="term" value="F:transmembrane receptor protein tyrosine kinase activity"/>
    <property type="evidence" value="ECO:0007669"/>
    <property type="project" value="UniProtKB-EC"/>
</dbReference>
<evidence type="ECO:0000313" key="15">
    <source>
        <dbReference type="EMBL" id="CAI8027114.1"/>
    </source>
</evidence>
<dbReference type="EC" id="2.7.10.1" evidence="2"/>
<evidence type="ECO:0000256" key="2">
    <source>
        <dbReference type="ARBA" id="ARBA00011902"/>
    </source>
</evidence>
<dbReference type="PROSITE" id="PS00109">
    <property type="entry name" value="PROTEIN_KINASE_TYR"/>
    <property type="match status" value="1"/>
</dbReference>
<keyword evidence="5" id="KW-0547">Nucleotide-binding</keyword>
<dbReference type="InterPro" id="IPR000719">
    <property type="entry name" value="Prot_kinase_dom"/>
</dbReference>
<gene>
    <name evidence="15" type="ORF">GBAR_LOCUS15520</name>
</gene>
<evidence type="ECO:0000256" key="7">
    <source>
        <dbReference type="ARBA" id="ARBA00022840"/>
    </source>
</evidence>
<evidence type="ECO:0000256" key="12">
    <source>
        <dbReference type="SAM" id="SignalP"/>
    </source>
</evidence>
<dbReference type="SMART" id="SM00219">
    <property type="entry name" value="TyrKc"/>
    <property type="match status" value="1"/>
</dbReference>
<reference evidence="15" key="1">
    <citation type="submission" date="2023-03" db="EMBL/GenBank/DDBJ databases">
        <authorList>
            <person name="Steffen K."/>
            <person name="Cardenas P."/>
        </authorList>
    </citation>
    <scope>NUCLEOTIDE SEQUENCE</scope>
</reference>
<evidence type="ECO:0000256" key="6">
    <source>
        <dbReference type="ARBA" id="ARBA00022777"/>
    </source>
</evidence>
<evidence type="ECO:0000256" key="5">
    <source>
        <dbReference type="ARBA" id="ARBA00022741"/>
    </source>
</evidence>
<keyword evidence="3" id="KW-0808">Transferase</keyword>
<dbReference type="InterPro" id="IPR007110">
    <property type="entry name" value="Ig-like_dom"/>
</dbReference>
<keyword evidence="16" id="KW-1185">Reference proteome</keyword>
<proteinExistence type="predicted"/>
<keyword evidence="9" id="KW-0472">Membrane</keyword>
<keyword evidence="10" id="KW-0829">Tyrosine-protein kinase</keyword>
<keyword evidence="7" id="KW-0067">ATP-binding</keyword>
<feature type="signal peptide" evidence="12">
    <location>
        <begin position="1"/>
        <end position="25"/>
    </location>
</feature>
<keyword evidence="8" id="KW-1133">Transmembrane helix</keyword>
<evidence type="ECO:0000259" key="14">
    <source>
        <dbReference type="PROSITE" id="PS50835"/>
    </source>
</evidence>
<evidence type="ECO:0000256" key="11">
    <source>
        <dbReference type="ARBA" id="ARBA00051243"/>
    </source>
</evidence>
<evidence type="ECO:0000313" key="16">
    <source>
        <dbReference type="Proteomes" id="UP001174909"/>
    </source>
</evidence>
<accession>A0AA35WNN9</accession>
<comment type="caution">
    <text evidence="15">The sequence shown here is derived from an EMBL/GenBank/DDBJ whole genome shotgun (WGS) entry which is preliminary data.</text>
</comment>
<dbReference type="EMBL" id="CASHTH010002258">
    <property type="protein sequence ID" value="CAI8027114.1"/>
    <property type="molecule type" value="Genomic_DNA"/>
</dbReference>
<feature type="chain" id="PRO_5041247837" description="receptor protein-tyrosine kinase" evidence="12">
    <location>
        <begin position="26"/>
        <end position="849"/>
    </location>
</feature>
<evidence type="ECO:0000259" key="13">
    <source>
        <dbReference type="PROSITE" id="PS50011"/>
    </source>
</evidence>
<dbReference type="Pfam" id="PF07714">
    <property type="entry name" value="PK_Tyr_Ser-Thr"/>
    <property type="match status" value="1"/>
</dbReference>
<dbReference type="InterPro" id="IPR020635">
    <property type="entry name" value="Tyr_kinase_cat_dom"/>
</dbReference>
<dbReference type="InterPro" id="IPR050122">
    <property type="entry name" value="RTK"/>
</dbReference>
<evidence type="ECO:0000256" key="3">
    <source>
        <dbReference type="ARBA" id="ARBA00022679"/>
    </source>
</evidence>
<dbReference type="CDD" id="cd00192">
    <property type="entry name" value="PTKc"/>
    <property type="match status" value="1"/>
</dbReference>